<evidence type="ECO:0000313" key="1">
    <source>
        <dbReference type="EMBL" id="CAG8474120.1"/>
    </source>
</evidence>
<dbReference type="EMBL" id="CAJVPZ010000709">
    <property type="protein sequence ID" value="CAG8474120.1"/>
    <property type="molecule type" value="Genomic_DNA"/>
</dbReference>
<dbReference type="OrthoDB" id="2421350at2759"/>
<organism evidence="1 2">
    <name type="scientific">Racocetra fulgida</name>
    <dbReference type="NCBI Taxonomy" id="60492"/>
    <lineage>
        <taxon>Eukaryota</taxon>
        <taxon>Fungi</taxon>
        <taxon>Fungi incertae sedis</taxon>
        <taxon>Mucoromycota</taxon>
        <taxon>Glomeromycotina</taxon>
        <taxon>Glomeromycetes</taxon>
        <taxon>Diversisporales</taxon>
        <taxon>Gigasporaceae</taxon>
        <taxon>Racocetra</taxon>
    </lineage>
</organism>
<proteinExistence type="predicted"/>
<feature type="non-terminal residue" evidence="1">
    <location>
        <position position="88"/>
    </location>
</feature>
<dbReference type="Proteomes" id="UP000789396">
    <property type="component" value="Unassembled WGS sequence"/>
</dbReference>
<comment type="caution">
    <text evidence="1">The sequence shown here is derived from an EMBL/GenBank/DDBJ whole genome shotgun (WGS) entry which is preliminary data.</text>
</comment>
<name>A0A9N8W1T6_9GLOM</name>
<gene>
    <name evidence="1" type="ORF">RFULGI_LOCUS1250</name>
</gene>
<sequence>SDPSKFQLPKYATTNFANSPFKKPTKVTLEIYEEASCDFIKSTLNGGIPDKADSKAINTIAITPNCDVKELDEKFLECLKWENIGIRS</sequence>
<accession>A0A9N8W1T6</accession>
<dbReference type="AlphaFoldDB" id="A0A9N8W1T6"/>
<reference evidence="1" key="1">
    <citation type="submission" date="2021-06" db="EMBL/GenBank/DDBJ databases">
        <authorList>
            <person name="Kallberg Y."/>
            <person name="Tangrot J."/>
            <person name="Rosling A."/>
        </authorList>
    </citation>
    <scope>NUCLEOTIDE SEQUENCE</scope>
    <source>
        <strain evidence="1">IN212</strain>
    </source>
</reference>
<protein>
    <submittedName>
        <fullName evidence="1">18126_t:CDS:1</fullName>
    </submittedName>
</protein>
<evidence type="ECO:0000313" key="2">
    <source>
        <dbReference type="Proteomes" id="UP000789396"/>
    </source>
</evidence>
<keyword evidence="2" id="KW-1185">Reference proteome</keyword>